<name>A0AAD2G2M6_9STRA</name>
<feature type="region of interest" description="Disordered" evidence="1">
    <location>
        <begin position="409"/>
        <end position="489"/>
    </location>
</feature>
<protein>
    <submittedName>
        <fullName evidence="2">Uncharacterized protein</fullName>
    </submittedName>
</protein>
<evidence type="ECO:0000313" key="3">
    <source>
        <dbReference type="Proteomes" id="UP001295423"/>
    </source>
</evidence>
<sequence>MIDLKERLCFYCRRDNENDEANNILWPAVVYKNLEEYFLHLQDEMSVEVKSKIALDMISSHRTGGRDVTILRPLGNKSLLEYVKSVEGKNEYHDYTLSICCTLPQHGDNPNDFTSDQEYLEFMDALGESEEILRGPERPSNEPSWREYGLRILRQRESRNLSGQAASVNNDINMAEANIAEDREDSGTEKEIRAIDFQEAATPKNYAQASPATATPVAAKPAASQDTHMTEASEPVSEEFETDSHSIEMEEDASCAVSEAPVLTQTSDVNVAARTPRRHNHSSSSATVVSTDTYDDHSTVASEGHTPTRQDPWPFVQPALNESMNAKDIQFQLTMVGWETMVIGKKKFHTFPGVDMNNFKPGKNAFLLENLVNFVKKNNYFRNRQEFFSPSSEAKPVETPHKVARKIDGEHEQEDPPVSPMHPAPIPKRSNKTQSKPSTNKQPKKARATKKGTTSPKHQRGPHRQPQAMKSSRRSPRGSSLVTPVKPKQLTSDPFYKFSDLIKILRKKFGWKYHGGSLESNWLYVRGDSELGKTGKHGDDYFQEEWEVVEYCLKHNYKQKYECLEKQQQEEDEEEKTAENVAEDPNFKTPPPTRRMVGASQ</sequence>
<comment type="caution">
    <text evidence="2">The sequence shown here is derived from an EMBL/GenBank/DDBJ whole genome shotgun (WGS) entry which is preliminary data.</text>
</comment>
<feature type="compositionally biased region" description="Polar residues" evidence="1">
    <location>
        <begin position="432"/>
        <end position="441"/>
    </location>
</feature>
<evidence type="ECO:0000313" key="2">
    <source>
        <dbReference type="EMBL" id="CAJ1960302.1"/>
    </source>
</evidence>
<feature type="region of interest" description="Disordered" evidence="1">
    <location>
        <begin position="566"/>
        <end position="601"/>
    </location>
</feature>
<feature type="compositionally biased region" description="Pro residues" evidence="1">
    <location>
        <begin position="417"/>
        <end position="426"/>
    </location>
</feature>
<dbReference type="EMBL" id="CAKOGP040002058">
    <property type="protein sequence ID" value="CAJ1960302.1"/>
    <property type="molecule type" value="Genomic_DNA"/>
</dbReference>
<keyword evidence="3" id="KW-1185">Reference proteome</keyword>
<feature type="compositionally biased region" description="Low complexity" evidence="1">
    <location>
        <begin position="282"/>
        <end position="292"/>
    </location>
</feature>
<feature type="region of interest" description="Disordered" evidence="1">
    <location>
        <begin position="197"/>
        <end position="257"/>
    </location>
</feature>
<evidence type="ECO:0000256" key="1">
    <source>
        <dbReference type="SAM" id="MobiDB-lite"/>
    </source>
</evidence>
<feature type="region of interest" description="Disordered" evidence="1">
    <location>
        <begin position="270"/>
        <end position="311"/>
    </location>
</feature>
<proteinExistence type="predicted"/>
<gene>
    <name evidence="2" type="ORF">CYCCA115_LOCUS18663</name>
</gene>
<dbReference type="Proteomes" id="UP001295423">
    <property type="component" value="Unassembled WGS sequence"/>
</dbReference>
<dbReference type="AlphaFoldDB" id="A0AAD2G2M6"/>
<feature type="compositionally biased region" description="Low complexity" evidence="1">
    <location>
        <begin position="207"/>
        <end position="225"/>
    </location>
</feature>
<accession>A0AAD2G2M6</accession>
<feature type="compositionally biased region" description="Polar residues" evidence="1">
    <location>
        <begin position="299"/>
        <end position="309"/>
    </location>
</feature>
<reference evidence="2" key="1">
    <citation type="submission" date="2023-08" db="EMBL/GenBank/DDBJ databases">
        <authorList>
            <person name="Audoor S."/>
            <person name="Bilcke G."/>
        </authorList>
    </citation>
    <scope>NUCLEOTIDE SEQUENCE</scope>
</reference>
<organism evidence="2 3">
    <name type="scientific">Cylindrotheca closterium</name>
    <dbReference type="NCBI Taxonomy" id="2856"/>
    <lineage>
        <taxon>Eukaryota</taxon>
        <taxon>Sar</taxon>
        <taxon>Stramenopiles</taxon>
        <taxon>Ochrophyta</taxon>
        <taxon>Bacillariophyta</taxon>
        <taxon>Bacillariophyceae</taxon>
        <taxon>Bacillariophycidae</taxon>
        <taxon>Bacillariales</taxon>
        <taxon>Bacillariaceae</taxon>
        <taxon>Cylindrotheca</taxon>
    </lineage>
</organism>